<dbReference type="Proteomes" id="UP000694941">
    <property type="component" value="Unplaced"/>
</dbReference>
<sequence>MKLLSKEIDKEGTGSVSIIPEESEDMWHAYNLVAEGDSLRASTIRKVTTESSTGSVGSNRVRTTLTVRVENVDFDTQACVLRVKGRNIQENQYVKV</sequence>
<evidence type="ECO:0000313" key="2">
    <source>
        <dbReference type="Proteomes" id="UP000694941"/>
    </source>
</evidence>
<dbReference type="GeneID" id="106475965"/>
<dbReference type="InterPro" id="IPR004405">
    <property type="entry name" value="TF_pelota"/>
</dbReference>
<dbReference type="Gene3D" id="2.30.30.870">
    <property type="entry name" value="Pelota, domain A"/>
    <property type="match status" value="1"/>
</dbReference>
<dbReference type="RefSeq" id="XP_013792094.2">
    <property type="nucleotide sequence ID" value="XM_013936640.2"/>
</dbReference>
<gene>
    <name evidence="3" type="primary">LOC106475965</name>
</gene>
<accession>A0ABM1C0H7</accession>
<dbReference type="Pfam" id="PF26356">
    <property type="entry name" value="Pelota_N"/>
    <property type="match status" value="1"/>
</dbReference>
<evidence type="ECO:0000313" key="3">
    <source>
        <dbReference type="RefSeq" id="XP_013792094.2"/>
    </source>
</evidence>
<protein>
    <submittedName>
        <fullName evidence="3">Protein pelota homolog</fullName>
    </submittedName>
</protein>
<dbReference type="SMART" id="SM01194">
    <property type="entry name" value="eRF1_1"/>
    <property type="match status" value="1"/>
</dbReference>
<feature type="domain" description="eRF1/Pelota-like N-terminal" evidence="1">
    <location>
        <begin position="1"/>
        <end position="96"/>
    </location>
</feature>
<keyword evidence="2" id="KW-1185">Reference proteome</keyword>
<proteinExistence type="predicted"/>
<dbReference type="PANTHER" id="PTHR10853">
    <property type="entry name" value="PELOTA"/>
    <property type="match status" value="1"/>
</dbReference>
<organism evidence="2 3">
    <name type="scientific">Limulus polyphemus</name>
    <name type="common">Atlantic horseshoe crab</name>
    <dbReference type="NCBI Taxonomy" id="6850"/>
    <lineage>
        <taxon>Eukaryota</taxon>
        <taxon>Metazoa</taxon>
        <taxon>Ecdysozoa</taxon>
        <taxon>Arthropoda</taxon>
        <taxon>Chelicerata</taxon>
        <taxon>Merostomata</taxon>
        <taxon>Xiphosura</taxon>
        <taxon>Limulidae</taxon>
        <taxon>Limulus</taxon>
    </lineage>
</organism>
<evidence type="ECO:0000259" key="1">
    <source>
        <dbReference type="SMART" id="SM01194"/>
    </source>
</evidence>
<dbReference type="InterPro" id="IPR058547">
    <property type="entry name" value="Pelota_N"/>
</dbReference>
<dbReference type="SUPFAM" id="SSF159065">
    <property type="entry name" value="Dom34/Pelota N-terminal domain-like"/>
    <property type="match status" value="1"/>
</dbReference>
<dbReference type="InterPro" id="IPR005140">
    <property type="entry name" value="eRF1_Pelota-like_N"/>
</dbReference>
<dbReference type="PANTHER" id="PTHR10853:SF0">
    <property type="entry name" value="PROTEIN PELOTA HOMOLOG"/>
    <property type="match status" value="1"/>
</dbReference>
<reference evidence="3" key="1">
    <citation type="submission" date="2025-08" db="UniProtKB">
        <authorList>
            <consortium name="RefSeq"/>
        </authorList>
    </citation>
    <scope>IDENTIFICATION</scope>
    <source>
        <tissue evidence="3">Muscle</tissue>
    </source>
</reference>
<dbReference type="InterPro" id="IPR038069">
    <property type="entry name" value="Pelota/DOM34_N"/>
</dbReference>
<name>A0ABM1C0H7_LIMPO</name>